<organism evidence="2 3">
    <name type="scientific">Ciona intestinalis</name>
    <name type="common">Transparent sea squirt</name>
    <name type="synonym">Ascidia intestinalis</name>
    <dbReference type="NCBI Taxonomy" id="7719"/>
    <lineage>
        <taxon>Eukaryota</taxon>
        <taxon>Metazoa</taxon>
        <taxon>Chordata</taxon>
        <taxon>Tunicata</taxon>
        <taxon>Ascidiacea</taxon>
        <taxon>Phlebobranchia</taxon>
        <taxon>Cionidae</taxon>
        <taxon>Ciona</taxon>
    </lineage>
</organism>
<feature type="region of interest" description="Disordered" evidence="1">
    <location>
        <begin position="1"/>
        <end position="89"/>
    </location>
</feature>
<dbReference type="Proteomes" id="UP000008144">
    <property type="component" value="Chromosome 12"/>
</dbReference>
<dbReference type="GeneTree" id="ENSGT00940000154164"/>
<feature type="compositionally biased region" description="Basic and acidic residues" evidence="1">
    <location>
        <begin position="33"/>
        <end position="58"/>
    </location>
</feature>
<dbReference type="EMBL" id="EAAA01000977">
    <property type="status" value="NOT_ANNOTATED_CDS"/>
    <property type="molecule type" value="Genomic_DNA"/>
</dbReference>
<feature type="region of interest" description="Disordered" evidence="1">
    <location>
        <begin position="119"/>
        <end position="212"/>
    </location>
</feature>
<sequence length="239" mass="26610">MPGSIELGTGKGKTVVPPSNLKHEAGNGDMNLAEEKQHYVKERCRSEEANNSNSEKRSCSSTPETEVRNQLLKSVKQEQPEESEMKSFAQNTMNELLGLYGYDRLAENDLGRYRLQAGISSQRNRYSADSSSDVSPQPSDREDKSRPSVLNLKTHTASPPPRSTRESAFSSSKRAKVFETGISLPRNVGDRSHSGRKPLNTPPHPKISLASPIRGYDEEVTCSWCRKQGRSLFTLQEND</sequence>
<feature type="compositionally biased region" description="Low complexity" evidence="1">
    <location>
        <begin position="127"/>
        <end position="138"/>
    </location>
</feature>
<accession>F6XAY2</accession>
<reference evidence="2" key="2">
    <citation type="journal article" date="2008" name="Genome Biol.">
        <title>Improved genome assembly and evidence-based global gene model set for the chordate Ciona intestinalis: new insight into intron and operon populations.</title>
        <authorList>
            <person name="Satou Y."/>
            <person name="Mineta K."/>
            <person name="Ogasawara M."/>
            <person name="Sasakura Y."/>
            <person name="Shoguchi E."/>
            <person name="Ueno K."/>
            <person name="Yamada L."/>
            <person name="Matsumoto J."/>
            <person name="Wasserscheid J."/>
            <person name="Dewar K."/>
            <person name="Wiley G.B."/>
            <person name="Macmil S.L."/>
            <person name="Roe B.A."/>
            <person name="Zeller R.W."/>
            <person name="Hastings K.E."/>
            <person name="Lemaire P."/>
            <person name="Lindquist E."/>
            <person name="Endo T."/>
            <person name="Hotta K."/>
            <person name="Inaba K."/>
        </authorList>
    </citation>
    <scope>NUCLEOTIDE SEQUENCE [LARGE SCALE GENOMIC DNA]</scope>
    <source>
        <strain evidence="2">wild type</strain>
    </source>
</reference>
<dbReference type="InParanoid" id="F6XAY2"/>
<dbReference type="PANTHER" id="PTHR23186">
    <property type="entry name" value="RETINOIC ACID-INDUCED PROTEIN 2"/>
    <property type="match status" value="1"/>
</dbReference>
<dbReference type="Ensembl" id="ENSCINT00000026106.2">
    <property type="protein sequence ID" value="ENSCINP00000025860.2"/>
    <property type="gene ID" value="ENSCING00000014253.2"/>
</dbReference>
<keyword evidence="3" id="KW-1185">Reference proteome</keyword>
<dbReference type="AlphaFoldDB" id="F6XAY2"/>
<evidence type="ECO:0000313" key="3">
    <source>
        <dbReference type="Proteomes" id="UP000008144"/>
    </source>
</evidence>
<name>F6XAY2_CIOIN</name>
<protein>
    <submittedName>
        <fullName evidence="2">Uncharacterized protein</fullName>
    </submittedName>
</protein>
<reference evidence="3" key="1">
    <citation type="journal article" date="2002" name="Science">
        <title>The draft genome of Ciona intestinalis: insights into chordate and vertebrate origins.</title>
        <authorList>
            <person name="Dehal P."/>
            <person name="Satou Y."/>
            <person name="Campbell R.K."/>
            <person name="Chapman J."/>
            <person name="Degnan B."/>
            <person name="De Tomaso A."/>
            <person name="Davidson B."/>
            <person name="Di Gregorio A."/>
            <person name="Gelpke M."/>
            <person name="Goodstein D.M."/>
            <person name="Harafuji N."/>
            <person name="Hastings K.E."/>
            <person name="Ho I."/>
            <person name="Hotta K."/>
            <person name="Huang W."/>
            <person name="Kawashima T."/>
            <person name="Lemaire P."/>
            <person name="Martinez D."/>
            <person name="Meinertzhagen I.A."/>
            <person name="Necula S."/>
            <person name="Nonaka M."/>
            <person name="Putnam N."/>
            <person name="Rash S."/>
            <person name="Saiga H."/>
            <person name="Satake M."/>
            <person name="Terry A."/>
            <person name="Yamada L."/>
            <person name="Wang H.G."/>
            <person name="Awazu S."/>
            <person name="Azumi K."/>
            <person name="Boore J."/>
            <person name="Branno M."/>
            <person name="Chin-Bow S."/>
            <person name="DeSantis R."/>
            <person name="Doyle S."/>
            <person name="Francino P."/>
            <person name="Keys D.N."/>
            <person name="Haga S."/>
            <person name="Hayashi H."/>
            <person name="Hino K."/>
            <person name="Imai K.S."/>
            <person name="Inaba K."/>
            <person name="Kano S."/>
            <person name="Kobayashi K."/>
            <person name="Kobayashi M."/>
            <person name="Lee B.I."/>
            <person name="Makabe K.W."/>
            <person name="Manohar C."/>
            <person name="Matassi G."/>
            <person name="Medina M."/>
            <person name="Mochizuki Y."/>
            <person name="Mount S."/>
            <person name="Morishita T."/>
            <person name="Miura S."/>
            <person name="Nakayama A."/>
            <person name="Nishizaka S."/>
            <person name="Nomoto H."/>
            <person name="Ohta F."/>
            <person name="Oishi K."/>
            <person name="Rigoutsos I."/>
            <person name="Sano M."/>
            <person name="Sasaki A."/>
            <person name="Sasakura Y."/>
            <person name="Shoguchi E."/>
            <person name="Shin-i T."/>
            <person name="Spagnuolo A."/>
            <person name="Stainier D."/>
            <person name="Suzuki M.M."/>
            <person name="Tassy O."/>
            <person name="Takatori N."/>
            <person name="Tokuoka M."/>
            <person name="Yagi K."/>
            <person name="Yoshizaki F."/>
            <person name="Wada S."/>
            <person name="Zhang C."/>
            <person name="Hyatt P.D."/>
            <person name="Larimer F."/>
            <person name="Detter C."/>
            <person name="Doggett N."/>
            <person name="Glavina T."/>
            <person name="Hawkins T."/>
            <person name="Richardson P."/>
            <person name="Lucas S."/>
            <person name="Kohara Y."/>
            <person name="Levine M."/>
            <person name="Satoh N."/>
            <person name="Rokhsar D.S."/>
        </authorList>
    </citation>
    <scope>NUCLEOTIDE SEQUENCE [LARGE SCALE GENOMIC DNA]</scope>
</reference>
<proteinExistence type="predicted"/>
<feature type="compositionally biased region" description="Basic and acidic residues" evidence="1">
    <location>
        <begin position="75"/>
        <end position="85"/>
    </location>
</feature>
<dbReference type="PANTHER" id="PTHR23186:SF3">
    <property type="entry name" value="RETINOIC ACID-INDUCED PROTEIN 2"/>
    <property type="match status" value="1"/>
</dbReference>
<dbReference type="InterPro" id="IPR026092">
    <property type="entry name" value="RAI2/SOBP"/>
</dbReference>
<reference evidence="2" key="4">
    <citation type="submission" date="2025-09" db="UniProtKB">
        <authorList>
            <consortium name="Ensembl"/>
        </authorList>
    </citation>
    <scope>IDENTIFICATION</scope>
</reference>
<evidence type="ECO:0000313" key="2">
    <source>
        <dbReference type="Ensembl" id="ENSCINP00000025860.2"/>
    </source>
</evidence>
<reference evidence="2" key="3">
    <citation type="submission" date="2025-08" db="UniProtKB">
        <authorList>
            <consortium name="Ensembl"/>
        </authorList>
    </citation>
    <scope>IDENTIFICATION</scope>
</reference>
<evidence type="ECO:0000256" key="1">
    <source>
        <dbReference type="SAM" id="MobiDB-lite"/>
    </source>
</evidence>
<dbReference type="HOGENOM" id="CLU_1163379_0_0_1"/>